<comment type="similarity">
    <text evidence="2 7">Belongs to the ArgJ family.</text>
</comment>
<dbReference type="GO" id="GO:0005737">
    <property type="term" value="C:cytoplasm"/>
    <property type="evidence" value="ECO:0007669"/>
    <property type="project" value="UniProtKB-SubCell"/>
</dbReference>
<dbReference type="Pfam" id="PF01960">
    <property type="entry name" value="ArgJ"/>
    <property type="match status" value="1"/>
</dbReference>
<evidence type="ECO:0000256" key="3">
    <source>
        <dbReference type="ARBA" id="ARBA00022490"/>
    </source>
</evidence>
<feature type="active site" description="Nucleophile" evidence="7">
    <location>
        <position position="174"/>
    </location>
</feature>
<dbReference type="HAMAP" id="MF_01106">
    <property type="entry name" value="ArgJ"/>
    <property type="match status" value="1"/>
</dbReference>
<gene>
    <name evidence="7" type="primary">argJ</name>
    <name evidence="9" type="ORF">Metlim_3027</name>
</gene>
<feature type="site" description="Involved in the stabilization of negative charge on the oxyanion by the formation of the oxyanion hole" evidence="7">
    <location>
        <position position="102"/>
    </location>
</feature>
<feature type="site" description="Cleavage; by autolysis" evidence="7">
    <location>
        <begin position="173"/>
        <end position="174"/>
    </location>
</feature>
<feature type="binding site" evidence="7">
    <location>
        <position position="385"/>
    </location>
    <ligand>
        <name>substrate</name>
    </ligand>
</feature>
<dbReference type="GO" id="GO:0006592">
    <property type="term" value="P:ornithine biosynthetic process"/>
    <property type="evidence" value="ECO:0007669"/>
    <property type="project" value="TreeGrafter"/>
</dbReference>
<feature type="binding site" evidence="7">
    <location>
        <position position="174"/>
    </location>
    <ligand>
        <name>substrate</name>
    </ligand>
</feature>
<sequence>MNNICAVKGVTAAGIKEGKYGLALIKASGNAAAVFTKNLLAAEPVHLMRERMKSGYLDGIIVNSGNANVYTGEQGLKDAERMAELGAEAFGTSPEKVGVASTGVIGRFMRMEIVEDQFNRIKSSLSRDEKAESDAESAIMTTDKKPKHAVCRREGFTVAGITKGSGMIAPNMGTMLAFIYTDAEAEAEELSVMLKKAVDRSFNRVVVDGDTSTNDCAFLTATGINGRADPDELYSALEEVCISLAKQIASDGEGATKMLEITVINAASEDDAAAVAKTVIESPLVKTAVYGEDPNWGRVIAAAGRAGVEFDVDKASVYISDGEKRVPLAVRGEITADDIKNPETLKAAKDMMAGETVTFIIDLDSGSESATAWGCDLTEKYVEINGKYTT</sequence>
<feature type="binding site" evidence="7">
    <location>
        <position position="253"/>
    </location>
    <ligand>
        <name>substrate</name>
    </ligand>
</feature>
<dbReference type="UniPathway" id="UPA00068">
    <property type="reaction ID" value="UER00106"/>
</dbReference>
<dbReference type="GO" id="GO:0004358">
    <property type="term" value="F:L-glutamate N-acetyltransferase activity, acting on acetyl-L-ornithine as donor"/>
    <property type="evidence" value="ECO:0007669"/>
    <property type="project" value="UniProtKB-UniRule"/>
</dbReference>
<dbReference type="Gene3D" id="3.60.70.12">
    <property type="entry name" value="L-amino peptidase D-ALA esterase/amidase"/>
    <property type="match status" value="1"/>
</dbReference>
<accession>H1YYY7</accession>
<dbReference type="PANTHER" id="PTHR23100:SF0">
    <property type="entry name" value="ARGININE BIOSYNTHESIS BIFUNCTIONAL PROTEIN ARGJ, MITOCHONDRIAL"/>
    <property type="match status" value="1"/>
</dbReference>
<dbReference type="NCBIfam" id="TIGR00120">
    <property type="entry name" value="ArgJ"/>
    <property type="match status" value="1"/>
</dbReference>
<dbReference type="PANTHER" id="PTHR23100">
    <property type="entry name" value="ARGININE BIOSYNTHESIS BIFUNCTIONAL PROTEIN ARGJ"/>
    <property type="match status" value="1"/>
</dbReference>
<dbReference type="EMBL" id="CM001436">
    <property type="protein sequence ID" value="EHQ37059.1"/>
    <property type="molecule type" value="Genomic_DNA"/>
</dbReference>
<keyword evidence="5 7" id="KW-0068">Autocatalytic cleavage</keyword>
<name>H1YYY7_9EURY</name>
<dbReference type="GO" id="GO:0006526">
    <property type="term" value="P:L-arginine biosynthetic process"/>
    <property type="evidence" value="ECO:0007669"/>
    <property type="project" value="UniProtKB-UniRule"/>
</dbReference>
<comment type="pathway">
    <text evidence="7">Amino-acid biosynthesis; L-arginine biosynthesis; L-ornithine and N-acetyl-L-glutamate from L-glutamate and N(2)-acetyl-L-ornithine (cyclic): step 1/1.</text>
</comment>
<dbReference type="SUPFAM" id="SSF56266">
    <property type="entry name" value="DmpA/ArgJ-like"/>
    <property type="match status" value="1"/>
</dbReference>
<feature type="binding site" evidence="7">
    <location>
        <position position="141"/>
    </location>
    <ligand>
        <name>substrate</name>
    </ligand>
</feature>
<feature type="chain" id="PRO_5044352991" description="Glutamate N-acetyltransferase alpha chain" evidence="7">
    <location>
        <begin position="1"/>
        <end position="173"/>
    </location>
</feature>
<dbReference type="CDD" id="cd02152">
    <property type="entry name" value="OAT"/>
    <property type="match status" value="1"/>
</dbReference>
<comment type="function">
    <text evidence="7">Catalyzes the transfer of the acetyl group from N(2)-acetylornithine to glutamate, forming N-acetylglutamate and L-ornithine.</text>
</comment>
<dbReference type="Gene3D" id="3.10.20.340">
    <property type="entry name" value="ArgJ beta chain, C-terminal domain"/>
    <property type="match status" value="1"/>
</dbReference>
<dbReference type="Proteomes" id="UP000005741">
    <property type="component" value="Chromosome"/>
</dbReference>
<protein>
    <recommendedName>
        <fullName evidence="7">Glutamate N-acetyltransferase</fullName>
        <ecNumber evidence="7">2.3.1.35</ecNumber>
    </recommendedName>
    <alternativeName>
        <fullName evidence="7">Ornithine acetyltransferase</fullName>
        <shortName evidence="7">OATase</shortName>
    </alternativeName>
    <alternativeName>
        <fullName evidence="7">Ornithine transacetylase</fullName>
    </alternativeName>
    <component>
        <recommendedName>
            <fullName evidence="7">Glutamate N-acetyltransferase alpha chain</fullName>
        </recommendedName>
    </component>
    <component>
        <recommendedName>
            <fullName evidence="7">Glutamate N-acetyltransferase beta chain</fullName>
        </recommendedName>
    </component>
</protein>
<keyword evidence="6 7" id="KW-0012">Acyltransferase</keyword>
<feature type="region of interest" description="Disordered" evidence="8">
    <location>
        <begin position="125"/>
        <end position="144"/>
    </location>
</feature>
<keyword evidence="10" id="KW-1185">Reference proteome</keyword>
<evidence type="ECO:0000313" key="9">
    <source>
        <dbReference type="EMBL" id="EHQ37059.1"/>
    </source>
</evidence>
<dbReference type="InterPro" id="IPR042195">
    <property type="entry name" value="ArgJ_beta_C"/>
</dbReference>
<dbReference type="HOGENOM" id="CLU_027172_1_0_2"/>
<dbReference type="GO" id="GO:0004042">
    <property type="term" value="F:L-glutamate N-acetyltransferase activity"/>
    <property type="evidence" value="ECO:0007669"/>
    <property type="project" value="TreeGrafter"/>
</dbReference>
<feature type="binding site" evidence="7">
    <location>
        <position position="163"/>
    </location>
    <ligand>
        <name>substrate</name>
    </ligand>
</feature>
<keyword evidence="7" id="KW-0055">Arginine biosynthesis</keyword>
<evidence type="ECO:0000256" key="1">
    <source>
        <dbReference type="ARBA" id="ARBA00004496"/>
    </source>
</evidence>
<dbReference type="STRING" id="937775.Metlim_3027"/>
<evidence type="ECO:0000313" key="10">
    <source>
        <dbReference type="Proteomes" id="UP000005741"/>
    </source>
</evidence>
<comment type="catalytic activity">
    <reaction evidence="7">
        <text>N(2)-acetyl-L-ornithine + L-glutamate = N-acetyl-L-glutamate + L-ornithine</text>
        <dbReference type="Rhea" id="RHEA:15349"/>
        <dbReference type="ChEBI" id="CHEBI:29985"/>
        <dbReference type="ChEBI" id="CHEBI:44337"/>
        <dbReference type="ChEBI" id="CHEBI:46911"/>
        <dbReference type="ChEBI" id="CHEBI:57805"/>
        <dbReference type="EC" id="2.3.1.35"/>
    </reaction>
</comment>
<comment type="subcellular location">
    <subcellularLocation>
        <location evidence="1 7">Cytoplasm</location>
    </subcellularLocation>
</comment>
<comment type="subunit">
    <text evidence="7">Heterotetramer of two alpha and two beta chains.</text>
</comment>
<organism evidence="9 10">
    <name type="scientific">Methanoplanus limicola DSM 2279</name>
    <dbReference type="NCBI Taxonomy" id="937775"/>
    <lineage>
        <taxon>Archaea</taxon>
        <taxon>Methanobacteriati</taxon>
        <taxon>Methanobacteriota</taxon>
        <taxon>Stenosarchaea group</taxon>
        <taxon>Methanomicrobia</taxon>
        <taxon>Methanomicrobiales</taxon>
        <taxon>Methanomicrobiaceae</taxon>
        <taxon>Methanoplanus</taxon>
    </lineage>
</organism>
<feature type="binding site" evidence="7">
    <location>
        <position position="390"/>
    </location>
    <ligand>
        <name>substrate</name>
    </ligand>
</feature>
<dbReference type="FunCoup" id="H1YYY7">
    <property type="interactions" value="175"/>
</dbReference>
<dbReference type="InterPro" id="IPR016117">
    <property type="entry name" value="ArgJ-like_dom_sf"/>
</dbReference>
<dbReference type="EC" id="2.3.1.35" evidence="7"/>
<dbReference type="InParanoid" id="H1YYY7"/>
<feature type="site" description="Involved in the stabilization of negative charge on the oxyanion by the formation of the oxyanion hole" evidence="7">
    <location>
        <position position="103"/>
    </location>
</feature>
<evidence type="ECO:0000256" key="5">
    <source>
        <dbReference type="ARBA" id="ARBA00022813"/>
    </source>
</evidence>
<dbReference type="PATRIC" id="fig|937775.9.peg.3387"/>
<evidence type="ECO:0000256" key="4">
    <source>
        <dbReference type="ARBA" id="ARBA00022679"/>
    </source>
</evidence>
<dbReference type="AlphaFoldDB" id="H1YYY7"/>
<evidence type="ECO:0000256" key="2">
    <source>
        <dbReference type="ARBA" id="ARBA00006774"/>
    </source>
</evidence>
<dbReference type="RefSeq" id="WP_004079778.1">
    <property type="nucleotide sequence ID" value="NZ_CM001436.1"/>
</dbReference>
<reference evidence="9 10" key="1">
    <citation type="submission" date="2011-10" db="EMBL/GenBank/DDBJ databases">
        <title>The Improved High-Quality Draft genome of Methanoplanus limicola DSM 2279.</title>
        <authorList>
            <consortium name="US DOE Joint Genome Institute (JGI-PGF)"/>
            <person name="Lucas S."/>
            <person name="Copeland A."/>
            <person name="Lapidus A."/>
            <person name="Glavina del Rio T."/>
            <person name="Dalin E."/>
            <person name="Tice H."/>
            <person name="Bruce D."/>
            <person name="Goodwin L."/>
            <person name="Pitluck S."/>
            <person name="Peters L."/>
            <person name="Mikhailova N."/>
            <person name="Lu M."/>
            <person name="Kyrpides N."/>
            <person name="Mavromatis K."/>
            <person name="Ivanova N."/>
            <person name="Markowitz V."/>
            <person name="Cheng J.-F."/>
            <person name="Hugenholtz P."/>
            <person name="Woyke T."/>
            <person name="Wu D."/>
            <person name="Wirth R."/>
            <person name="Brambilla E.-M."/>
            <person name="Klenk H.-P."/>
            <person name="Eisen J.A."/>
        </authorList>
    </citation>
    <scope>NUCLEOTIDE SEQUENCE [LARGE SCALE GENOMIC DNA]</scope>
    <source>
        <strain evidence="9 10">DSM 2279</strain>
    </source>
</reference>
<keyword evidence="4 7" id="KW-0808">Transferase</keyword>
<evidence type="ECO:0000256" key="8">
    <source>
        <dbReference type="SAM" id="MobiDB-lite"/>
    </source>
</evidence>
<evidence type="ECO:0000256" key="7">
    <source>
        <dbReference type="HAMAP-Rule" id="MF_01106"/>
    </source>
</evidence>
<dbReference type="FunFam" id="3.10.20.340:FF:000003">
    <property type="entry name" value="Arginine biosynthesis bifunctional protein ArgJ"/>
    <property type="match status" value="1"/>
</dbReference>
<evidence type="ECO:0000256" key="6">
    <source>
        <dbReference type="ARBA" id="ARBA00023315"/>
    </source>
</evidence>
<dbReference type="OrthoDB" id="52592at2157"/>
<proteinExistence type="inferred from homology"/>
<feature type="chain" id="PRO_5044352992" description="Glutamate N-acetyltransferase beta chain" evidence="7">
    <location>
        <begin position="174"/>
        <end position="390"/>
    </location>
</feature>
<keyword evidence="7" id="KW-0028">Amino-acid biosynthesis</keyword>
<keyword evidence="3 7" id="KW-0963">Cytoplasm</keyword>
<dbReference type="InterPro" id="IPR002813">
    <property type="entry name" value="Arg_biosynth_ArgJ"/>
</dbReference>
<dbReference type="NCBIfam" id="NF003802">
    <property type="entry name" value="PRK05388.1"/>
    <property type="match status" value="1"/>
</dbReference>
<dbReference type="MEROPS" id="T05.002"/>